<dbReference type="PANTHER" id="PTHR12271">
    <property type="entry name" value="POLY A POLYMERASE CID PAP -RELATED"/>
    <property type="match status" value="1"/>
</dbReference>
<dbReference type="PANTHER" id="PTHR12271:SF134">
    <property type="entry name" value="NUCLEOTIDYLTRANSFERASE FAMILY PROTEIN"/>
    <property type="match status" value="1"/>
</dbReference>
<dbReference type="InterPro" id="IPR043519">
    <property type="entry name" value="NT_sf"/>
</dbReference>
<name>A0A2Z6LRV3_TRISU</name>
<dbReference type="Proteomes" id="UP000242715">
    <property type="component" value="Unassembled WGS sequence"/>
</dbReference>
<proteinExistence type="predicted"/>
<dbReference type="GO" id="GO:0031123">
    <property type="term" value="P:RNA 3'-end processing"/>
    <property type="evidence" value="ECO:0007669"/>
    <property type="project" value="TreeGrafter"/>
</dbReference>
<gene>
    <name evidence="2" type="ORF">TSUD_303490</name>
</gene>
<organism evidence="2 3">
    <name type="scientific">Trifolium subterraneum</name>
    <name type="common">Subterranean clover</name>
    <dbReference type="NCBI Taxonomy" id="3900"/>
    <lineage>
        <taxon>Eukaryota</taxon>
        <taxon>Viridiplantae</taxon>
        <taxon>Streptophyta</taxon>
        <taxon>Embryophyta</taxon>
        <taxon>Tracheophyta</taxon>
        <taxon>Spermatophyta</taxon>
        <taxon>Magnoliopsida</taxon>
        <taxon>eudicotyledons</taxon>
        <taxon>Gunneridae</taxon>
        <taxon>Pentapetalae</taxon>
        <taxon>rosids</taxon>
        <taxon>fabids</taxon>
        <taxon>Fabales</taxon>
        <taxon>Fabaceae</taxon>
        <taxon>Papilionoideae</taxon>
        <taxon>50 kb inversion clade</taxon>
        <taxon>NPAAA clade</taxon>
        <taxon>Hologalegina</taxon>
        <taxon>IRL clade</taxon>
        <taxon>Trifolieae</taxon>
        <taxon>Trifolium</taxon>
    </lineage>
</organism>
<dbReference type="Gene3D" id="1.10.1410.10">
    <property type="match status" value="1"/>
</dbReference>
<dbReference type="CDD" id="cd05402">
    <property type="entry name" value="NT_PAP_TUTase"/>
    <property type="match status" value="1"/>
</dbReference>
<sequence length="245" mass="27444">MEFPEQDHLKIAKKLEFEKLAKINLNPTGIADLDTILCDAYDRLSPKAVHYHNRRDLIRIFNMMAKDIYGKSAFPPVVEEYGSFVMDIFNEGSDLDLSINFSDPVGMSRQKKIDILRKFGKKLRLIQRTGHVTALEVIVSAKVPIIKVTDTGTGVECDLSVENWDGIAKSHIIRAISAIDERFQKLCLLMKSWAKAHNINSSRDATLNSLSIVSFVAFHLQTCNPPILPPFSALLEGNVSAIISF</sequence>
<dbReference type="Pfam" id="PF22600">
    <property type="entry name" value="MTPAP-like_central"/>
    <property type="match status" value="1"/>
</dbReference>
<evidence type="ECO:0000313" key="2">
    <source>
        <dbReference type="EMBL" id="GAU19536.1"/>
    </source>
</evidence>
<feature type="domain" description="Poly(A) RNA polymerase mitochondrial-like central palm" evidence="1">
    <location>
        <begin position="37"/>
        <end position="177"/>
    </location>
</feature>
<reference evidence="3" key="1">
    <citation type="journal article" date="2017" name="Front. Plant Sci.">
        <title>Climate Clever Clovers: New Paradigm to Reduce the Environmental Footprint of Ruminants by Breeding Low Methanogenic Forages Utilizing Haplotype Variation.</title>
        <authorList>
            <person name="Kaur P."/>
            <person name="Appels R."/>
            <person name="Bayer P.E."/>
            <person name="Keeble-Gagnere G."/>
            <person name="Wang J."/>
            <person name="Hirakawa H."/>
            <person name="Shirasawa K."/>
            <person name="Vercoe P."/>
            <person name="Stefanova K."/>
            <person name="Durmic Z."/>
            <person name="Nichols P."/>
            <person name="Revell C."/>
            <person name="Isobe S.N."/>
            <person name="Edwards D."/>
            <person name="Erskine W."/>
        </authorList>
    </citation>
    <scope>NUCLEOTIDE SEQUENCE [LARGE SCALE GENOMIC DNA]</scope>
    <source>
        <strain evidence="3">cv. Daliak</strain>
    </source>
</reference>
<evidence type="ECO:0000313" key="3">
    <source>
        <dbReference type="Proteomes" id="UP000242715"/>
    </source>
</evidence>
<keyword evidence="3" id="KW-1185">Reference proteome</keyword>
<dbReference type="GO" id="GO:0016779">
    <property type="term" value="F:nucleotidyltransferase activity"/>
    <property type="evidence" value="ECO:0007669"/>
    <property type="project" value="TreeGrafter"/>
</dbReference>
<dbReference type="OrthoDB" id="2274644at2759"/>
<dbReference type="InterPro" id="IPR054708">
    <property type="entry name" value="MTPAP-like_central"/>
</dbReference>
<dbReference type="SUPFAM" id="SSF81301">
    <property type="entry name" value="Nucleotidyltransferase"/>
    <property type="match status" value="1"/>
</dbReference>
<accession>A0A2Z6LRV3</accession>
<protein>
    <recommendedName>
        <fullName evidence="1">Poly(A) RNA polymerase mitochondrial-like central palm domain-containing protein</fullName>
    </recommendedName>
</protein>
<evidence type="ECO:0000259" key="1">
    <source>
        <dbReference type="Pfam" id="PF22600"/>
    </source>
</evidence>
<dbReference type="Gene3D" id="3.30.460.10">
    <property type="entry name" value="Beta Polymerase, domain 2"/>
    <property type="match status" value="1"/>
</dbReference>
<dbReference type="EMBL" id="DF973199">
    <property type="protein sequence ID" value="GAU19536.1"/>
    <property type="molecule type" value="Genomic_DNA"/>
</dbReference>
<dbReference type="AlphaFoldDB" id="A0A2Z6LRV3"/>
<dbReference type="SUPFAM" id="SSF81631">
    <property type="entry name" value="PAP/OAS1 substrate-binding domain"/>
    <property type="match status" value="1"/>
</dbReference>